<dbReference type="Proteomes" id="UP000615446">
    <property type="component" value="Unassembled WGS sequence"/>
</dbReference>
<reference evidence="1" key="1">
    <citation type="submission" date="2019-10" db="EMBL/GenBank/DDBJ databases">
        <title>Conservation and host-specific expression of non-tandemly repeated heterogenous ribosome RNA gene in arbuscular mycorrhizal fungi.</title>
        <authorList>
            <person name="Maeda T."/>
            <person name="Kobayashi Y."/>
            <person name="Nakagawa T."/>
            <person name="Ezawa T."/>
            <person name="Yamaguchi K."/>
            <person name="Bino T."/>
            <person name="Nishimoto Y."/>
            <person name="Shigenobu S."/>
            <person name="Kawaguchi M."/>
        </authorList>
    </citation>
    <scope>NUCLEOTIDE SEQUENCE</scope>
    <source>
        <strain evidence="1">HR1</strain>
    </source>
</reference>
<dbReference type="AlphaFoldDB" id="A0A8H3QN39"/>
<organism evidence="1 2">
    <name type="scientific">Rhizophagus clarus</name>
    <dbReference type="NCBI Taxonomy" id="94130"/>
    <lineage>
        <taxon>Eukaryota</taxon>
        <taxon>Fungi</taxon>
        <taxon>Fungi incertae sedis</taxon>
        <taxon>Mucoromycota</taxon>
        <taxon>Glomeromycotina</taxon>
        <taxon>Glomeromycetes</taxon>
        <taxon>Glomerales</taxon>
        <taxon>Glomeraceae</taxon>
        <taxon>Rhizophagus</taxon>
    </lineage>
</organism>
<evidence type="ECO:0000313" key="1">
    <source>
        <dbReference type="EMBL" id="GES85521.1"/>
    </source>
</evidence>
<comment type="caution">
    <text evidence="1">The sequence shown here is derived from an EMBL/GenBank/DDBJ whole genome shotgun (WGS) entry which is preliminary data.</text>
</comment>
<gene>
    <name evidence="1" type="ORF">RCL2_001262600</name>
</gene>
<evidence type="ECO:0000313" key="2">
    <source>
        <dbReference type="Proteomes" id="UP000615446"/>
    </source>
</evidence>
<accession>A0A8H3QN39</accession>
<proteinExistence type="predicted"/>
<name>A0A8H3QN39_9GLOM</name>
<dbReference type="EMBL" id="BLAL01000156">
    <property type="protein sequence ID" value="GES85521.1"/>
    <property type="molecule type" value="Genomic_DNA"/>
</dbReference>
<sequence length="75" mass="8842">MENKKVFVENAEENYETDTIIEEYKNKGYQEYSLLISVIKLDDDEKVDASYFIGNPNFLRLLAEEKKTQSIRDSK</sequence>
<protein>
    <submittedName>
        <fullName evidence="1">Uncharacterized protein</fullName>
    </submittedName>
</protein>